<dbReference type="EMBL" id="JAHQIW010002266">
    <property type="protein sequence ID" value="KAJ1354861.1"/>
    <property type="molecule type" value="Genomic_DNA"/>
</dbReference>
<evidence type="ECO:0000313" key="3">
    <source>
        <dbReference type="EMBL" id="KAJ1354861.1"/>
    </source>
</evidence>
<evidence type="ECO:0000313" key="4">
    <source>
        <dbReference type="Proteomes" id="UP001196413"/>
    </source>
</evidence>
<proteinExistence type="predicted"/>
<gene>
    <name evidence="3" type="ORF">KIN20_011931</name>
</gene>
<keyword evidence="4" id="KW-1185">Reference proteome</keyword>
<accession>A0AAD5MSQ9</accession>
<dbReference type="Proteomes" id="UP001196413">
    <property type="component" value="Unassembled WGS sequence"/>
</dbReference>
<comment type="caution">
    <text evidence="3">The sequence shown here is derived from an EMBL/GenBank/DDBJ whole genome shotgun (WGS) entry which is preliminary data.</text>
</comment>
<evidence type="ECO:0000256" key="1">
    <source>
        <dbReference type="SAM" id="MobiDB-lite"/>
    </source>
</evidence>
<feature type="chain" id="PRO_5042166709" evidence="2">
    <location>
        <begin position="17"/>
        <end position="116"/>
    </location>
</feature>
<name>A0AAD5MSQ9_PARTN</name>
<feature type="compositionally biased region" description="Polar residues" evidence="1">
    <location>
        <begin position="98"/>
        <end position="116"/>
    </location>
</feature>
<keyword evidence="2" id="KW-0732">Signal</keyword>
<reference evidence="3" key="1">
    <citation type="submission" date="2021-06" db="EMBL/GenBank/DDBJ databases">
        <title>Parelaphostrongylus tenuis whole genome reference sequence.</title>
        <authorList>
            <person name="Garwood T.J."/>
            <person name="Larsen P.A."/>
            <person name="Fountain-Jones N.M."/>
            <person name="Garbe J.R."/>
            <person name="Macchietto M.G."/>
            <person name="Kania S.A."/>
            <person name="Gerhold R.W."/>
            <person name="Richards J.E."/>
            <person name="Wolf T.M."/>
        </authorList>
    </citation>
    <scope>NUCLEOTIDE SEQUENCE</scope>
    <source>
        <strain evidence="3">MNPRO001-30</strain>
        <tissue evidence="3">Meninges</tissue>
    </source>
</reference>
<dbReference type="AlphaFoldDB" id="A0AAD5MSQ9"/>
<sequence>MWSIFVIMAFAATGLSLRCYEGTLQGLTNNTRTEEKMTGCHWQSAYETFCCCQFDGCNEWKADGTQYKESEMVSLNTFTVPSASPRRKSQWSDDFVNTHKTSPTTPVAQNDEIQLH</sequence>
<feature type="region of interest" description="Disordered" evidence="1">
    <location>
        <begin position="81"/>
        <end position="116"/>
    </location>
</feature>
<organism evidence="3 4">
    <name type="scientific">Parelaphostrongylus tenuis</name>
    <name type="common">Meningeal worm</name>
    <dbReference type="NCBI Taxonomy" id="148309"/>
    <lineage>
        <taxon>Eukaryota</taxon>
        <taxon>Metazoa</taxon>
        <taxon>Ecdysozoa</taxon>
        <taxon>Nematoda</taxon>
        <taxon>Chromadorea</taxon>
        <taxon>Rhabditida</taxon>
        <taxon>Rhabditina</taxon>
        <taxon>Rhabditomorpha</taxon>
        <taxon>Strongyloidea</taxon>
        <taxon>Metastrongylidae</taxon>
        <taxon>Parelaphostrongylus</taxon>
    </lineage>
</organism>
<protein>
    <submittedName>
        <fullName evidence="3">Uncharacterized protein</fullName>
    </submittedName>
</protein>
<evidence type="ECO:0000256" key="2">
    <source>
        <dbReference type="SAM" id="SignalP"/>
    </source>
</evidence>
<feature type="signal peptide" evidence="2">
    <location>
        <begin position="1"/>
        <end position="16"/>
    </location>
</feature>